<dbReference type="GO" id="GO:0031419">
    <property type="term" value="F:cobalamin binding"/>
    <property type="evidence" value="ECO:0007669"/>
    <property type="project" value="InterPro"/>
</dbReference>
<dbReference type="InterPro" id="IPR036724">
    <property type="entry name" value="Cobalamin-bd_sf"/>
</dbReference>
<evidence type="ECO:0000313" key="3">
    <source>
        <dbReference type="Proteomes" id="UP000316343"/>
    </source>
</evidence>
<dbReference type="Pfam" id="PF02310">
    <property type="entry name" value="B12-binding"/>
    <property type="match status" value="1"/>
</dbReference>
<accession>A0A547PF73</accession>
<reference evidence="2 3" key="1">
    <citation type="submission" date="2019-06" db="EMBL/GenBank/DDBJ databases">
        <title>Erythrobacter insulae sp. nov., isolated from a tidal flat.</title>
        <authorList>
            <person name="Yoon J.-H."/>
        </authorList>
    </citation>
    <scope>NUCLEOTIDE SEQUENCE [LARGE SCALE GENOMIC DNA]</scope>
    <source>
        <strain evidence="2 3">JBTF-M21</strain>
    </source>
</reference>
<dbReference type="InterPro" id="IPR006158">
    <property type="entry name" value="Cobalamin-bd"/>
</dbReference>
<dbReference type="AlphaFoldDB" id="A0A547PF73"/>
<protein>
    <submittedName>
        <fullName evidence="2">Cobalamin B12-binding domain-containing protein</fullName>
    </submittedName>
</protein>
<dbReference type="Gene3D" id="3.40.50.280">
    <property type="entry name" value="Cobalamin-binding domain"/>
    <property type="match status" value="1"/>
</dbReference>
<organism evidence="2 3">
    <name type="scientific">Erythrobacter insulae</name>
    <dbReference type="NCBI Taxonomy" id="2584124"/>
    <lineage>
        <taxon>Bacteria</taxon>
        <taxon>Pseudomonadati</taxon>
        <taxon>Pseudomonadota</taxon>
        <taxon>Alphaproteobacteria</taxon>
        <taxon>Sphingomonadales</taxon>
        <taxon>Erythrobacteraceae</taxon>
        <taxon>Erythrobacter/Porphyrobacter group</taxon>
        <taxon>Erythrobacter</taxon>
    </lineage>
</organism>
<gene>
    <name evidence="2" type="ORF">FGU71_09075</name>
</gene>
<proteinExistence type="predicted"/>
<dbReference type="OrthoDB" id="5498228at2"/>
<dbReference type="Proteomes" id="UP000316343">
    <property type="component" value="Unassembled WGS sequence"/>
</dbReference>
<keyword evidence="3" id="KW-1185">Reference proteome</keyword>
<dbReference type="SUPFAM" id="SSF52242">
    <property type="entry name" value="Cobalamin (vitamin B12)-binding domain"/>
    <property type="match status" value="1"/>
</dbReference>
<dbReference type="InterPro" id="IPR003759">
    <property type="entry name" value="Cbl-bd_cap"/>
</dbReference>
<evidence type="ECO:0000259" key="1">
    <source>
        <dbReference type="PROSITE" id="PS51332"/>
    </source>
</evidence>
<dbReference type="Pfam" id="PF02607">
    <property type="entry name" value="B12-binding_2"/>
    <property type="match status" value="1"/>
</dbReference>
<dbReference type="Gene3D" id="1.10.1240.10">
    <property type="entry name" value="Methionine synthase domain"/>
    <property type="match status" value="1"/>
</dbReference>
<dbReference type="PROSITE" id="PS51332">
    <property type="entry name" value="B12_BINDING"/>
    <property type="match status" value="1"/>
</dbReference>
<dbReference type="InterPro" id="IPR036594">
    <property type="entry name" value="Meth_synthase_dom"/>
</dbReference>
<name>A0A547PF73_9SPHN</name>
<sequence length="243" mass="26459">MAHALGKTPLTQPKDSEIDPIDAKNFAKLPMRLEASNLLEEVDNFLEAGVSLDAIYLDLLAPAARKLGEMWENDECDFVDVTMGLWRLQEVMREVGVRSPAPVVKDFENQPRAIFAPMPGDQHSFGAQMIDEVFSRAGWDSEALVKPERRDLLDRLARKSYDLVGLTLSRDCPSAAVSKLIVAMRSMSANPNISILVGGRSVNDDPSIVAKVGADGTGADARAALEEAERLVGSAAVRAQSRR</sequence>
<evidence type="ECO:0000313" key="2">
    <source>
        <dbReference type="EMBL" id="TRD12802.1"/>
    </source>
</evidence>
<dbReference type="GO" id="GO:0046872">
    <property type="term" value="F:metal ion binding"/>
    <property type="evidence" value="ECO:0007669"/>
    <property type="project" value="InterPro"/>
</dbReference>
<comment type="caution">
    <text evidence="2">The sequence shown here is derived from an EMBL/GenBank/DDBJ whole genome shotgun (WGS) entry which is preliminary data.</text>
</comment>
<dbReference type="EMBL" id="VHJK01000001">
    <property type="protein sequence ID" value="TRD12802.1"/>
    <property type="molecule type" value="Genomic_DNA"/>
</dbReference>
<feature type="domain" description="B12-binding" evidence="1">
    <location>
        <begin position="110"/>
        <end position="242"/>
    </location>
</feature>